<proteinExistence type="predicted"/>
<reference evidence="3" key="1">
    <citation type="journal article" date="2023" name="Nat. Commun.">
        <title>Diploid and tetraploid genomes of Acorus and the evolution of monocots.</title>
        <authorList>
            <person name="Ma L."/>
            <person name="Liu K.W."/>
            <person name="Li Z."/>
            <person name="Hsiao Y.Y."/>
            <person name="Qi Y."/>
            <person name="Fu T."/>
            <person name="Tang G.D."/>
            <person name="Zhang D."/>
            <person name="Sun W.H."/>
            <person name="Liu D.K."/>
            <person name="Li Y."/>
            <person name="Chen G.Z."/>
            <person name="Liu X.D."/>
            <person name="Liao X.Y."/>
            <person name="Jiang Y.T."/>
            <person name="Yu X."/>
            <person name="Hao Y."/>
            <person name="Huang J."/>
            <person name="Zhao X.W."/>
            <person name="Ke S."/>
            <person name="Chen Y.Y."/>
            <person name="Wu W.L."/>
            <person name="Hsu J.L."/>
            <person name="Lin Y.F."/>
            <person name="Huang M.D."/>
            <person name="Li C.Y."/>
            <person name="Huang L."/>
            <person name="Wang Z.W."/>
            <person name="Zhao X."/>
            <person name="Zhong W.Y."/>
            <person name="Peng D.H."/>
            <person name="Ahmad S."/>
            <person name="Lan S."/>
            <person name="Zhang J.S."/>
            <person name="Tsai W.C."/>
            <person name="Van de Peer Y."/>
            <person name="Liu Z.J."/>
        </authorList>
    </citation>
    <scope>NUCLEOTIDE SEQUENCE</scope>
    <source>
        <strain evidence="3">CP</strain>
    </source>
</reference>
<name>A0AAV9DW94_ACOCL</name>
<accession>A0AAV9DW94</accession>
<organism evidence="3 4">
    <name type="scientific">Acorus calamus</name>
    <name type="common">Sweet flag</name>
    <dbReference type="NCBI Taxonomy" id="4465"/>
    <lineage>
        <taxon>Eukaryota</taxon>
        <taxon>Viridiplantae</taxon>
        <taxon>Streptophyta</taxon>
        <taxon>Embryophyta</taxon>
        <taxon>Tracheophyta</taxon>
        <taxon>Spermatophyta</taxon>
        <taxon>Magnoliopsida</taxon>
        <taxon>Liliopsida</taxon>
        <taxon>Acoraceae</taxon>
        <taxon>Acorus</taxon>
    </lineage>
</organism>
<dbReference type="AlphaFoldDB" id="A0AAV9DW94"/>
<keyword evidence="2" id="KW-0812">Transmembrane</keyword>
<dbReference type="EMBL" id="JAUJYO010000011">
    <property type="protein sequence ID" value="KAK1305146.1"/>
    <property type="molecule type" value="Genomic_DNA"/>
</dbReference>
<evidence type="ECO:0000256" key="2">
    <source>
        <dbReference type="SAM" id="Phobius"/>
    </source>
</evidence>
<feature type="region of interest" description="Disordered" evidence="1">
    <location>
        <begin position="60"/>
        <end position="82"/>
    </location>
</feature>
<reference evidence="3" key="2">
    <citation type="submission" date="2023-06" db="EMBL/GenBank/DDBJ databases">
        <authorList>
            <person name="Ma L."/>
            <person name="Liu K.-W."/>
            <person name="Li Z."/>
            <person name="Hsiao Y.-Y."/>
            <person name="Qi Y."/>
            <person name="Fu T."/>
            <person name="Tang G."/>
            <person name="Zhang D."/>
            <person name="Sun W.-H."/>
            <person name="Liu D.-K."/>
            <person name="Li Y."/>
            <person name="Chen G.-Z."/>
            <person name="Liu X.-D."/>
            <person name="Liao X.-Y."/>
            <person name="Jiang Y.-T."/>
            <person name="Yu X."/>
            <person name="Hao Y."/>
            <person name="Huang J."/>
            <person name="Zhao X.-W."/>
            <person name="Ke S."/>
            <person name="Chen Y.-Y."/>
            <person name="Wu W.-L."/>
            <person name="Hsu J.-L."/>
            <person name="Lin Y.-F."/>
            <person name="Huang M.-D."/>
            <person name="Li C.-Y."/>
            <person name="Huang L."/>
            <person name="Wang Z.-W."/>
            <person name="Zhao X."/>
            <person name="Zhong W.-Y."/>
            <person name="Peng D.-H."/>
            <person name="Ahmad S."/>
            <person name="Lan S."/>
            <person name="Zhang J.-S."/>
            <person name="Tsai W.-C."/>
            <person name="Van De Peer Y."/>
            <person name="Liu Z.-J."/>
        </authorList>
    </citation>
    <scope>NUCLEOTIDE SEQUENCE</scope>
    <source>
        <strain evidence="3">CP</strain>
        <tissue evidence="3">Leaves</tissue>
    </source>
</reference>
<keyword evidence="2" id="KW-0472">Membrane</keyword>
<evidence type="ECO:0000313" key="4">
    <source>
        <dbReference type="Proteomes" id="UP001180020"/>
    </source>
</evidence>
<sequence length="82" mass="8934">MEGAIYGPATEGRLRQALPAFLIGSVGWGAMKSVVIATVVMAFLSWFYTCPTKLRLTGWSSSHGEEGPMESTWPIRSLECPN</sequence>
<gene>
    <name evidence="3" type="ORF">QJS10_CPB11g00734</name>
</gene>
<evidence type="ECO:0000256" key="1">
    <source>
        <dbReference type="SAM" id="MobiDB-lite"/>
    </source>
</evidence>
<dbReference type="Proteomes" id="UP001180020">
    <property type="component" value="Unassembled WGS sequence"/>
</dbReference>
<feature type="transmembrane region" description="Helical" evidence="2">
    <location>
        <begin position="20"/>
        <end position="48"/>
    </location>
</feature>
<keyword evidence="4" id="KW-1185">Reference proteome</keyword>
<comment type="caution">
    <text evidence="3">The sequence shown here is derived from an EMBL/GenBank/DDBJ whole genome shotgun (WGS) entry which is preliminary data.</text>
</comment>
<evidence type="ECO:0000313" key="3">
    <source>
        <dbReference type="EMBL" id="KAK1305146.1"/>
    </source>
</evidence>
<protein>
    <submittedName>
        <fullName evidence="3">Uncharacterized protein</fullName>
    </submittedName>
</protein>
<keyword evidence="2" id="KW-1133">Transmembrane helix</keyword>